<dbReference type="PATRIC" id="fig|280505.15.peg.2048"/>
<name>A0A0S2IRR1_LEPBO</name>
<reference evidence="1 2" key="1">
    <citation type="journal article" date="2015" name="PLoS Negl. Trop. Dis.">
        <title>Distribution of Plasmids in Distinct Leptospira Pathogenic Species.</title>
        <authorList>
            <person name="Wang Y."/>
            <person name="Zhuang X."/>
            <person name="Zhong Y."/>
            <person name="Zhang C."/>
            <person name="Zhang Y."/>
            <person name="Zeng L."/>
            <person name="Zhu Y."/>
            <person name="He P."/>
            <person name="Dong K."/>
            <person name="Pal U."/>
            <person name="Guo X."/>
            <person name="Qin J."/>
        </authorList>
    </citation>
    <scope>NUCLEOTIDE SEQUENCE [LARGE SCALE GENOMIC DNA]</scope>
    <source>
        <strain evidence="1 2">56604</strain>
    </source>
</reference>
<protein>
    <submittedName>
        <fullName evidence="1">Uncharacterized protein</fullName>
    </submittedName>
</protein>
<dbReference type="Proteomes" id="UP000058857">
    <property type="component" value="Chromosome 1"/>
</dbReference>
<evidence type="ECO:0000313" key="2">
    <source>
        <dbReference type="Proteomes" id="UP000058857"/>
    </source>
</evidence>
<proteinExistence type="predicted"/>
<accession>A0A0S2IRR1</accession>
<evidence type="ECO:0000313" key="1">
    <source>
        <dbReference type="EMBL" id="ALO26353.1"/>
    </source>
</evidence>
<gene>
    <name evidence="1" type="ORF">LBBP_02091</name>
</gene>
<organism evidence="1">
    <name type="scientific">Leptospira borgpetersenii serovar Ballum</name>
    <dbReference type="NCBI Taxonomy" id="280505"/>
    <lineage>
        <taxon>Bacteria</taxon>
        <taxon>Pseudomonadati</taxon>
        <taxon>Spirochaetota</taxon>
        <taxon>Spirochaetia</taxon>
        <taxon>Leptospirales</taxon>
        <taxon>Leptospiraceae</taxon>
        <taxon>Leptospira</taxon>
    </lineage>
</organism>
<dbReference type="AlphaFoldDB" id="A0A0S2IRR1"/>
<sequence length="96" mass="11238">MFLYIQVVSSKTNTESFHILFLGKDECVEKLLRLEFKLSYSNSLKNNPGRLAQNMFRKSHYLFLKSKYKIEIFGITQKIDKKIFVATTTYKSQAST</sequence>
<dbReference type="EMBL" id="CP012029">
    <property type="protein sequence ID" value="ALO26353.1"/>
    <property type="molecule type" value="Genomic_DNA"/>
</dbReference>